<comment type="caution">
    <text evidence="7">The sequence shown here is derived from an EMBL/GenBank/DDBJ whole genome shotgun (WGS) entry which is preliminary data.</text>
</comment>
<dbReference type="Pfam" id="PF23300">
    <property type="entry name" value="HEAT_Nup120"/>
    <property type="match status" value="1"/>
</dbReference>
<dbReference type="InterPro" id="IPR015943">
    <property type="entry name" value="WD40/YVTN_repeat-like_dom_sf"/>
</dbReference>
<evidence type="ECO:0000313" key="8">
    <source>
        <dbReference type="Proteomes" id="UP000799429"/>
    </source>
</evidence>
<dbReference type="PANTHER" id="PTHR21286">
    <property type="entry name" value="NUCLEAR PORE COMPLEX PROTEIN NUP160"/>
    <property type="match status" value="1"/>
</dbReference>
<sequence>MSPLFAPTLFKQTRLSPSPASTKSIVHITFPPHATTNLSVTKAAHKHEIINNDPVDLDEEEFAKWHLATESNVHFSRRNGYPRMFLWRILDDRRVLEVQCADLVAPHDEKAIATLTLRFTFPKRIYPFGVSFAEPKRGLVVIYVLTEKGQLYTLNLGKEAFVRPGSSEGTDWWDVWYYSSLSFKQPYRLFAAKEAELWISLTEGSLVRLQRKGGEHGKALGWDTLNFGNSTRKGYIFWASNKQSLKFRDHEIDTSSVADVAFSPDGKTLWTVSLDHTLKSRNLETRAIGLHMDLFGDGNESQQKGLQHLIGPEQPKLMQIVQVPGSAMGSQYYVVVYSPLKHQFKFWQVTDADDPISGITELQPNVSFVPPMDELMDTTVWNLEEFHLTLKHSFMEMELWIRVRSGPNCRIFGLRFDLSDTAKLLKLIWRNNWLSVDQGNNTIDALEAHPTYPGETDQYNSEMHRLSASELWLDFLFYPGRFTIATLETSLVVYRRSVESVLNGAQSSSGNLPLKERLVNAIQTKAQAGRTHTGEIDHDRLDLDISSQWHVYYGIVRDLHIRRAEPLALAYDEQEELPVVLEADSITLVRTSSEVELLVDNVEELISQEELPASHPLIRALQDNSSIDVAALFHAASCFRKSLPKGFGFTLSQAINAEILQNPLFSISERIQTFDDRSNLCISVTDDDFNKLSTAIDNMGGFQSLDNDILFGAIMRLGAKQQGRHQTINIPVRFGRTALICGAQETVELSRQVLRDLLVLVVFLALEIEPAELSAGFDAAELFTELLDVLKGYEMIWWMTSRSRRETAGHTLPKLAVDGKTDTVMTVEDVSVTQTLVSTSSSYSSSHLIGTLTIAEDLFLGDFDNLMTPSDMAFPALLTYWIRAWTFQPLLHSREAFGQLVLGDLIKNENWDAAEQWISYAVDTPWTTYLRARVDLGRGRLELAARNFRRAGFGLAIGFFDLNDADIPGLLHPDEHVHFSGGMASYFQHIIALFERLRAHAYVIDFANMALENIGSYGSGSHEENTKTDLLSRLFTALIYTERFEEAYATLCRFTNSALRYSSLRTLISSICTSQLDSSLLLRLPLGTLHQDVDVTLLSLARKASSPIATGPDYYKILYAYRISRNDFRGAASCLWERLGALKASKGGGAMVLLDESITDGYILVINTLRCVDPTQAWILADPLSETQQHTTLGSVARKIDLSLLGKVKKEERRKVVTLEDVQNELARQLDQRSGVERGRFAFVSGEDEMVG</sequence>
<feature type="domain" description="Nucleoporin Nup120/160 beta-propeller" evidence="4">
    <location>
        <begin position="83"/>
        <end position="596"/>
    </location>
</feature>
<dbReference type="Pfam" id="PF21486">
    <property type="entry name" value="NUP120_helical"/>
    <property type="match status" value="1"/>
</dbReference>
<evidence type="ECO:0000259" key="6">
    <source>
        <dbReference type="Pfam" id="PF23300"/>
    </source>
</evidence>
<accession>A0A9P4SHF2</accession>
<dbReference type="EMBL" id="MU006090">
    <property type="protein sequence ID" value="KAF2842560.1"/>
    <property type="molecule type" value="Genomic_DNA"/>
</dbReference>
<evidence type="ECO:0000256" key="1">
    <source>
        <dbReference type="ARBA" id="ARBA00004123"/>
    </source>
</evidence>
<dbReference type="InterPro" id="IPR021717">
    <property type="entry name" value="Nucleoporin_Nup160"/>
</dbReference>
<proteinExistence type="predicted"/>
<evidence type="ECO:0000313" key="7">
    <source>
        <dbReference type="EMBL" id="KAF2842560.1"/>
    </source>
</evidence>
<gene>
    <name evidence="7" type="ORF">M501DRAFT_1013898</name>
</gene>
<evidence type="ECO:0000256" key="2">
    <source>
        <dbReference type="ARBA" id="ARBA00022448"/>
    </source>
</evidence>
<evidence type="ECO:0000259" key="4">
    <source>
        <dbReference type="Pfam" id="PF11715"/>
    </source>
</evidence>
<dbReference type="GO" id="GO:0005643">
    <property type="term" value="C:nuclear pore"/>
    <property type="evidence" value="ECO:0007669"/>
    <property type="project" value="TreeGrafter"/>
</dbReference>
<keyword evidence="2" id="KW-0813">Transport</keyword>
<evidence type="ECO:0000259" key="5">
    <source>
        <dbReference type="Pfam" id="PF21486"/>
    </source>
</evidence>
<dbReference type="SUPFAM" id="SSF82171">
    <property type="entry name" value="DPP6 N-terminal domain-like"/>
    <property type="match status" value="1"/>
</dbReference>
<protein>
    <submittedName>
        <fullName evidence="7">Uncharacterized protein</fullName>
    </submittedName>
</protein>
<keyword evidence="3" id="KW-0539">Nucleus</keyword>
<dbReference type="InterPro" id="IPR059141">
    <property type="entry name" value="Beta-prop_Nup120_160"/>
</dbReference>
<dbReference type="SUPFAM" id="SSF63829">
    <property type="entry name" value="Calcium-dependent phosphotriesterase"/>
    <property type="match status" value="1"/>
</dbReference>
<dbReference type="Gene3D" id="2.130.10.10">
    <property type="entry name" value="YVTN repeat-like/Quinoprotein amine dehydrogenase"/>
    <property type="match status" value="1"/>
</dbReference>
<dbReference type="InterPro" id="IPR056548">
    <property type="entry name" value="HEAT_Nup120"/>
</dbReference>
<evidence type="ECO:0000256" key="3">
    <source>
        <dbReference type="ARBA" id="ARBA00023242"/>
    </source>
</evidence>
<dbReference type="InterPro" id="IPR048884">
    <property type="entry name" value="Nup120_helical"/>
</dbReference>
<dbReference type="Pfam" id="PF11715">
    <property type="entry name" value="Beta-prop_Nup120_160"/>
    <property type="match status" value="1"/>
</dbReference>
<feature type="domain" description="Nucleoporin Nup120 helical" evidence="5">
    <location>
        <begin position="656"/>
        <end position="786"/>
    </location>
</feature>
<dbReference type="PANTHER" id="PTHR21286:SF0">
    <property type="entry name" value="NUCLEAR PORE COMPLEX PROTEIN NUP160"/>
    <property type="match status" value="1"/>
</dbReference>
<dbReference type="GO" id="GO:0017056">
    <property type="term" value="F:structural constituent of nuclear pore"/>
    <property type="evidence" value="ECO:0007669"/>
    <property type="project" value="TreeGrafter"/>
</dbReference>
<keyword evidence="8" id="KW-1185">Reference proteome</keyword>
<feature type="domain" description="Nucleoporin nup120-like HEAT repeat" evidence="6">
    <location>
        <begin position="902"/>
        <end position="1072"/>
    </location>
</feature>
<dbReference type="OrthoDB" id="67716at2759"/>
<dbReference type="Proteomes" id="UP000799429">
    <property type="component" value="Unassembled WGS sequence"/>
</dbReference>
<dbReference type="AlphaFoldDB" id="A0A9P4SHF2"/>
<name>A0A9P4SHF2_9PEZI</name>
<reference evidence="7" key="1">
    <citation type="journal article" date="2020" name="Stud. Mycol.">
        <title>101 Dothideomycetes genomes: a test case for predicting lifestyles and emergence of pathogens.</title>
        <authorList>
            <person name="Haridas S."/>
            <person name="Albert R."/>
            <person name="Binder M."/>
            <person name="Bloem J."/>
            <person name="Labutti K."/>
            <person name="Salamov A."/>
            <person name="Andreopoulos B."/>
            <person name="Baker S."/>
            <person name="Barry K."/>
            <person name="Bills G."/>
            <person name="Bluhm B."/>
            <person name="Cannon C."/>
            <person name="Castanera R."/>
            <person name="Culley D."/>
            <person name="Daum C."/>
            <person name="Ezra D."/>
            <person name="Gonzalez J."/>
            <person name="Henrissat B."/>
            <person name="Kuo A."/>
            <person name="Liang C."/>
            <person name="Lipzen A."/>
            <person name="Lutzoni F."/>
            <person name="Magnuson J."/>
            <person name="Mondo S."/>
            <person name="Nolan M."/>
            <person name="Ohm R."/>
            <person name="Pangilinan J."/>
            <person name="Park H.-J."/>
            <person name="Ramirez L."/>
            <person name="Alfaro M."/>
            <person name="Sun H."/>
            <person name="Tritt A."/>
            <person name="Yoshinaga Y."/>
            <person name="Zwiers L.-H."/>
            <person name="Turgeon B."/>
            <person name="Goodwin S."/>
            <person name="Spatafora J."/>
            <person name="Crous P."/>
            <person name="Grigoriev I."/>
        </authorList>
    </citation>
    <scope>NUCLEOTIDE SEQUENCE</scope>
    <source>
        <strain evidence="7">CBS 101060</strain>
    </source>
</reference>
<organism evidence="7 8">
    <name type="scientific">Patellaria atrata CBS 101060</name>
    <dbReference type="NCBI Taxonomy" id="1346257"/>
    <lineage>
        <taxon>Eukaryota</taxon>
        <taxon>Fungi</taxon>
        <taxon>Dikarya</taxon>
        <taxon>Ascomycota</taxon>
        <taxon>Pezizomycotina</taxon>
        <taxon>Dothideomycetes</taxon>
        <taxon>Dothideomycetes incertae sedis</taxon>
        <taxon>Patellariales</taxon>
        <taxon>Patellariaceae</taxon>
        <taxon>Patellaria</taxon>
    </lineage>
</organism>
<comment type="subcellular location">
    <subcellularLocation>
        <location evidence="1">Nucleus</location>
    </subcellularLocation>
</comment>